<dbReference type="Proteomes" id="UP000038045">
    <property type="component" value="Unplaced"/>
</dbReference>
<dbReference type="GO" id="GO:0030154">
    <property type="term" value="P:cell differentiation"/>
    <property type="evidence" value="ECO:0007669"/>
    <property type="project" value="TreeGrafter"/>
</dbReference>
<dbReference type="InterPro" id="IPR000719">
    <property type="entry name" value="Prot_kinase_dom"/>
</dbReference>
<evidence type="ECO:0000313" key="9">
    <source>
        <dbReference type="WBParaSite" id="PTRK_0000316900.1"/>
    </source>
</evidence>
<keyword evidence="5" id="KW-0418">Kinase</keyword>
<dbReference type="AlphaFoldDB" id="A0A0N4Z7L7"/>
<evidence type="ECO:0000313" key="8">
    <source>
        <dbReference type="Proteomes" id="UP000038045"/>
    </source>
</evidence>
<dbReference type="GO" id="GO:0005829">
    <property type="term" value="C:cytosol"/>
    <property type="evidence" value="ECO:0007669"/>
    <property type="project" value="TreeGrafter"/>
</dbReference>
<dbReference type="Gene3D" id="1.10.510.10">
    <property type="entry name" value="Transferase(Phosphotransferase) domain 1"/>
    <property type="match status" value="1"/>
</dbReference>
<feature type="domain" description="Protein kinase" evidence="7">
    <location>
        <begin position="38"/>
        <end position="350"/>
    </location>
</feature>
<dbReference type="GO" id="GO:0005634">
    <property type="term" value="C:nucleus"/>
    <property type="evidence" value="ECO:0007669"/>
    <property type="project" value="TreeGrafter"/>
</dbReference>
<protein>
    <submittedName>
        <fullName evidence="9">Protein kinase domain-containing protein</fullName>
    </submittedName>
</protein>
<comment type="similarity">
    <text evidence="1">Belongs to the protein kinase superfamily. CMGC Ser/Thr protein kinase family. GSK-3 subfamily.</text>
</comment>
<evidence type="ECO:0000259" key="7">
    <source>
        <dbReference type="PROSITE" id="PS50011"/>
    </source>
</evidence>
<dbReference type="STRING" id="131310.A0A0N4Z7L7"/>
<keyword evidence="6" id="KW-0067">ATP-binding</keyword>
<dbReference type="GO" id="GO:0090090">
    <property type="term" value="P:negative regulation of canonical Wnt signaling pathway"/>
    <property type="evidence" value="ECO:0007669"/>
    <property type="project" value="TreeGrafter"/>
</dbReference>
<keyword evidence="4" id="KW-0547">Nucleotide-binding</keyword>
<keyword evidence="2" id="KW-0723">Serine/threonine-protein kinase</keyword>
<dbReference type="PROSITE" id="PS00108">
    <property type="entry name" value="PROTEIN_KINASE_ST"/>
    <property type="match status" value="1"/>
</dbReference>
<name>A0A0N4Z7L7_PARTI</name>
<dbReference type="FunFam" id="1.10.510.10:FF:000624">
    <property type="entry name" value="Mitogen-activated protein kinase"/>
    <property type="match status" value="1"/>
</dbReference>
<evidence type="ECO:0000256" key="5">
    <source>
        <dbReference type="ARBA" id="ARBA00022777"/>
    </source>
</evidence>
<dbReference type="GO" id="GO:0070507">
    <property type="term" value="P:regulation of microtubule cytoskeleton organization"/>
    <property type="evidence" value="ECO:0007669"/>
    <property type="project" value="TreeGrafter"/>
</dbReference>
<evidence type="ECO:0000256" key="6">
    <source>
        <dbReference type="ARBA" id="ARBA00022840"/>
    </source>
</evidence>
<evidence type="ECO:0000256" key="4">
    <source>
        <dbReference type="ARBA" id="ARBA00022741"/>
    </source>
</evidence>
<dbReference type="Pfam" id="PF00069">
    <property type="entry name" value="Pkinase"/>
    <property type="match status" value="1"/>
</dbReference>
<reference evidence="9" key="1">
    <citation type="submission" date="2017-02" db="UniProtKB">
        <authorList>
            <consortium name="WormBaseParasite"/>
        </authorList>
    </citation>
    <scope>IDENTIFICATION</scope>
</reference>
<dbReference type="GO" id="GO:0030424">
    <property type="term" value="C:axon"/>
    <property type="evidence" value="ECO:0007669"/>
    <property type="project" value="TreeGrafter"/>
</dbReference>
<dbReference type="PROSITE" id="PS50011">
    <property type="entry name" value="PROTEIN_KINASE_DOM"/>
    <property type="match status" value="1"/>
</dbReference>
<evidence type="ECO:0000256" key="1">
    <source>
        <dbReference type="ARBA" id="ARBA00005527"/>
    </source>
</evidence>
<keyword evidence="8" id="KW-1185">Reference proteome</keyword>
<organism evidence="8 9">
    <name type="scientific">Parastrongyloides trichosuri</name>
    <name type="common">Possum-specific nematode worm</name>
    <dbReference type="NCBI Taxonomy" id="131310"/>
    <lineage>
        <taxon>Eukaryota</taxon>
        <taxon>Metazoa</taxon>
        <taxon>Ecdysozoa</taxon>
        <taxon>Nematoda</taxon>
        <taxon>Chromadorea</taxon>
        <taxon>Rhabditida</taxon>
        <taxon>Tylenchina</taxon>
        <taxon>Panagrolaimomorpha</taxon>
        <taxon>Strongyloidoidea</taxon>
        <taxon>Strongyloididae</taxon>
        <taxon>Parastrongyloides</taxon>
    </lineage>
</organism>
<dbReference type="PANTHER" id="PTHR24057:SF18">
    <property type="entry name" value="SERINE_THREONINE-PROTEIN KINASE R03D7.5-RELATED"/>
    <property type="match status" value="1"/>
</dbReference>
<dbReference type="SMART" id="SM00220">
    <property type="entry name" value="S_TKc"/>
    <property type="match status" value="1"/>
</dbReference>
<dbReference type="GO" id="GO:0007165">
    <property type="term" value="P:signal transduction"/>
    <property type="evidence" value="ECO:0007669"/>
    <property type="project" value="TreeGrafter"/>
</dbReference>
<accession>A0A0N4Z7L7</accession>
<evidence type="ECO:0000256" key="3">
    <source>
        <dbReference type="ARBA" id="ARBA00022679"/>
    </source>
</evidence>
<dbReference type="InterPro" id="IPR050591">
    <property type="entry name" value="GSK-3"/>
</dbReference>
<sequence>MAMKHITNKKSINTSNSSSPLSFKCFNFEVDKMEQVKIENMHLISYGVFSNVYYGNIIEPIKKQVAIKNTWVEKKAAAGKNIIELDAVKELKVLSLLRKGNHKNIIMLLYCFRIVPKHGDKRCISMIFEYMPHNLHQIISKNKKPLPDFDIKMYIWQLFRAQAHLEMLYIAHRDIKPQNILVDPISGLLKLGDFGSAKIMEGGCRSISYNVTRYYRPPELLLGSQSYRSRIDIWSCGCVLGEMMKGNILLRGRSTKDQLRLIYECLGTPTSEDLVAMKIDEVDKINVDQTPDIVPAQINGDIKKRNNINPFKHLFPGGANRELLELLKEILVFNPEKRLSGPTLFKHKAFKELFERNVTRNGSPFTVLTKKDLQEAAEGDVACLQRTVESTTISLKLKSS</sequence>
<dbReference type="PANTHER" id="PTHR24057">
    <property type="entry name" value="GLYCOGEN SYNTHASE KINASE-3 ALPHA"/>
    <property type="match status" value="1"/>
</dbReference>
<dbReference type="GO" id="GO:0005524">
    <property type="term" value="F:ATP binding"/>
    <property type="evidence" value="ECO:0007669"/>
    <property type="project" value="UniProtKB-KW"/>
</dbReference>
<dbReference type="WBParaSite" id="PTRK_0000316900.1">
    <property type="protein sequence ID" value="PTRK_0000316900.1"/>
    <property type="gene ID" value="PTRK_0000316900"/>
</dbReference>
<keyword evidence="3" id="KW-0808">Transferase</keyword>
<dbReference type="SUPFAM" id="SSF56112">
    <property type="entry name" value="Protein kinase-like (PK-like)"/>
    <property type="match status" value="1"/>
</dbReference>
<dbReference type="GO" id="GO:0004674">
    <property type="term" value="F:protein serine/threonine kinase activity"/>
    <property type="evidence" value="ECO:0007669"/>
    <property type="project" value="UniProtKB-KW"/>
</dbReference>
<dbReference type="GO" id="GO:0032436">
    <property type="term" value="P:positive regulation of proteasomal ubiquitin-dependent protein catabolic process"/>
    <property type="evidence" value="ECO:0007669"/>
    <property type="project" value="TreeGrafter"/>
</dbReference>
<dbReference type="InterPro" id="IPR011009">
    <property type="entry name" value="Kinase-like_dom_sf"/>
</dbReference>
<dbReference type="Gene3D" id="3.30.200.20">
    <property type="entry name" value="Phosphorylase Kinase, domain 1"/>
    <property type="match status" value="1"/>
</dbReference>
<proteinExistence type="inferred from homology"/>
<evidence type="ECO:0000256" key="2">
    <source>
        <dbReference type="ARBA" id="ARBA00022527"/>
    </source>
</evidence>
<dbReference type="InterPro" id="IPR008271">
    <property type="entry name" value="Ser/Thr_kinase_AS"/>
</dbReference>